<dbReference type="PROSITE" id="PS50112">
    <property type="entry name" value="PAS"/>
    <property type="match status" value="3"/>
</dbReference>
<dbReference type="InterPro" id="IPR035965">
    <property type="entry name" value="PAS-like_dom_sf"/>
</dbReference>
<dbReference type="AlphaFoldDB" id="A0A0W8FTM1"/>
<reference evidence="6" key="1">
    <citation type="journal article" date="2015" name="Proc. Natl. Acad. Sci. U.S.A.">
        <title>Networks of energetic and metabolic interactions define dynamics in microbial communities.</title>
        <authorList>
            <person name="Embree M."/>
            <person name="Liu J.K."/>
            <person name="Al-Bassam M.M."/>
            <person name="Zengler K."/>
        </authorList>
    </citation>
    <scope>NUCLEOTIDE SEQUENCE</scope>
</reference>
<evidence type="ECO:0000256" key="1">
    <source>
        <dbReference type="SAM" id="Coils"/>
    </source>
</evidence>
<dbReference type="InterPro" id="IPR001789">
    <property type="entry name" value="Sig_transdc_resp-reg_receiver"/>
</dbReference>
<keyword evidence="1" id="KW-0175">Coiled coil</keyword>
<dbReference type="PANTHER" id="PTHR45228">
    <property type="entry name" value="CYCLIC DI-GMP PHOSPHODIESTERASE TM_0186-RELATED"/>
    <property type="match status" value="1"/>
</dbReference>
<dbReference type="SUPFAM" id="SSF52172">
    <property type="entry name" value="CheY-like"/>
    <property type="match status" value="1"/>
</dbReference>
<evidence type="ECO:0000259" key="2">
    <source>
        <dbReference type="PROSITE" id="PS50110"/>
    </source>
</evidence>
<dbReference type="SMART" id="SM00448">
    <property type="entry name" value="REC"/>
    <property type="match status" value="1"/>
</dbReference>
<dbReference type="Pfam" id="PF08447">
    <property type="entry name" value="PAS_3"/>
    <property type="match status" value="1"/>
</dbReference>
<organism evidence="6">
    <name type="scientific">hydrocarbon metagenome</name>
    <dbReference type="NCBI Taxonomy" id="938273"/>
    <lineage>
        <taxon>unclassified sequences</taxon>
        <taxon>metagenomes</taxon>
        <taxon>ecological metagenomes</taxon>
    </lineage>
</organism>
<feature type="domain" description="PAC" evidence="4">
    <location>
        <begin position="226"/>
        <end position="278"/>
    </location>
</feature>
<dbReference type="Gene3D" id="3.40.50.2300">
    <property type="match status" value="1"/>
</dbReference>
<proteinExistence type="predicted"/>
<feature type="domain" description="PAC" evidence="4">
    <location>
        <begin position="481"/>
        <end position="533"/>
    </location>
</feature>
<dbReference type="PANTHER" id="PTHR45228:SF4">
    <property type="entry name" value="LIPOPROTEIN"/>
    <property type="match status" value="1"/>
</dbReference>
<dbReference type="InterPro" id="IPR000014">
    <property type="entry name" value="PAS"/>
</dbReference>
<dbReference type="SUPFAM" id="SSF109604">
    <property type="entry name" value="HD-domain/PDEase-like"/>
    <property type="match status" value="1"/>
</dbReference>
<protein>
    <recommendedName>
        <fullName evidence="7">Response regulator/sensory box/hdig domain protein</fullName>
    </recommendedName>
</protein>
<dbReference type="CDD" id="cd00156">
    <property type="entry name" value="REC"/>
    <property type="match status" value="1"/>
</dbReference>
<dbReference type="SUPFAM" id="SSF55785">
    <property type="entry name" value="PYP-like sensor domain (PAS domain)"/>
    <property type="match status" value="3"/>
</dbReference>
<dbReference type="PROSITE" id="PS51832">
    <property type="entry name" value="HD_GYP"/>
    <property type="match status" value="1"/>
</dbReference>
<feature type="domain" description="PAC" evidence="4">
    <location>
        <begin position="354"/>
        <end position="405"/>
    </location>
</feature>
<feature type="domain" description="PAS" evidence="3">
    <location>
        <begin position="406"/>
        <end position="476"/>
    </location>
</feature>
<dbReference type="NCBIfam" id="TIGR00229">
    <property type="entry name" value="sensory_box"/>
    <property type="match status" value="3"/>
</dbReference>
<sequence length="730" mass="83162">MTVAGNMESTINNHKSLRILIVEDSEDDLLLMIRELKKGGFNPVYERVDTAAAMKKALKENQWDIILCDYKMPQFSGPSAIALLKEINIDIPIIIISGKIGEDTAAECMLLGAQDYIMKNNMSRLCPAIARELDEADSRSKQKEMEQALLHSQEKYQNILENIEDGYYEVDLAGNFIFFNSSLCRVMGYSNEEMTGMNNRQYTDKEGAKKLFQAFNQVYNTGIPTKEFDWQIIRKDGTKRHIEASVSLLKDSLGKPTGFRGIVRDITERKEIEKKLREEEQRFRALAEQSSDIIVLINKDLAITYENPALKKFLGYESGEIIGRNAFEHIHPDDLKLVMDIFNERFNDINAPSSQIEIRIRHKDGSWHIFEAVGSNLIRDNIVEAAVVNLRDITDRKKAEEALRKSEAKYRHLVEDAHEGIFQSTAEGRHITVNQAFANILGYDSPEEVVKSITDIAHQIYVNPEDRIKILQTIDKEGSVKGYETEFYRKDGGKICVSINMHAVRDDQGNLLYYQGIDQDITDRKKMEKERQENIERLRRSLGATINAMAVTVETRDPYTAGHQKRVADLARAIASEMKLTNEQIDGIRMASMIHDIGKISIPSEILAKPTKLTELEFNLIKTHSQSGYNILKDIDFLWPVAQIILQHHERINGSGYPNGLKEDQILLESQIVAVADVVEAISSHRPYRPAFGVNIALNEITRNRGILYNPKVVDACLRLFNDKNYMFSI</sequence>
<feature type="domain" description="PAS" evidence="3">
    <location>
        <begin position="279"/>
        <end position="349"/>
    </location>
</feature>
<feature type="domain" description="HD-GYP" evidence="5">
    <location>
        <begin position="538"/>
        <end position="730"/>
    </location>
</feature>
<dbReference type="Gene3D" id="3.30.450.20">
    <property type="entry name" value="PAS domain"/>
    <property type="match status" value="3"/>
</dbReference>
<feature type="domain" description="Response regulatory" evidence="2">
    <location>
        <begin position="18"/>
        <end position="134"/>
    </location>
</feature>
<dbReference type="PROSITE" id="PS50110">
    <property type="entry name" value="RESPONSE_REGULATORY"/>
    <property type="match status" value="1"/>
</dbReference>
<dbReference type="GO" id="GO:0000160">
    <property type="term" value="P:phosphorelay signal transduction system"/>
    <property type="evidence" value="ECO:0007669"/>
    <property type="project" value="InterPro"/>
</dbReference>
<gene>
    <name evidence="6" type="ORF">ASZ90_005938</name>
</gene>
<dbReference type="Gene3D" id="1.10.3210.10">
    <property type="entry name" value="Hypothetical protein af1432"/>
    <property type="match status" value="1"/>
</dbReference>
<dbReference type="InterPro" id="IPR001610">
    <property type="entry name" value="PAC"/>
</dbReference>
<dbReference type="Pfam" id="PF13426">
    <property type="entry name" value="PAS_9"/>
    <property type="match status" value="2"/>
</dbReference>
<dbReference type="InterPro" id="IPR011006">
    <property type="entry name" value="CheY-like_superfamily"/>
</dbReference>
<name>A0A0W8FTM1_9ZZZZ</name>
<dbReference type="CDD" id="cd00130">
    <property type="entry name" value="PAS"/>
    <property type="match status" value="3"/>
</dbReference>
<comment type="caution">
    <text evidence="6">The sequence shown here is derived from an EMBL/GenBank/DDBJ whole genome shotgun (WGS) entry which is preliminary data.</text>
</comment>
<feature type="coiled-coil region" evidence="1">
    <location>
        <begin position="262"/>
        <end position="289"/>
    </location>
</feature>
<evidence type="ECO:0000313" key="6">
    <source>
        <dbReference type="EMBL" id="KUG24219.1"/>
    </source>
</evidence>
<evidence type="ECO:0000259" key="3">
    <source>
        <dbReference type="PROSITE" id="PS50112"/>
    </source>
</evidence>
<dbReference type="PROSITE" id="PS50113">
    <property type="entry name" value="PAC"/>
    <property type="match status" value="3"/>
</dbReference>
<dbReference type="InterPro" id="IPR003607">
    <property type="entry name" value="HD/PDEase_dom"/>
</dbReference>
<dbReference type="CDD" id="cd00077">
    <property type="entry name" value="HDc"/>
    <property type="match status" value="1"/>
</dbReference>
<dbReference type="SMART" id="SM00471">
    <property type="entry name" value="HDc"/>
    <property type="match status" value="1"/>
</dbReference>
<evidence type="ECO:0008006" key="7">
    <source>
        <dbReference type="Google" id="ProtNLM"/>
    </source>
</evidence>
<dbReference type="EMBL" id="LNQE01000856">
    <property type="protein sequence ID" value="KUG24219.1"/>
    <property type="molecule type" value="Genomic_DNA"/>
</dbReference>
<evidence type="ECO:0000259" key="4">
    <source>
        <dbReference type="PROSITE" id="PS50113"/>
    </source>
</evidence>
<dbReference type="Pfam" id="PF13487">
    <property type="entry name" value="HD_5"/>
    <property type="match status" value="1"/>
</dbReference>
<dbReference type="SMART" id="SM00086">
    <property type="entry name" value="PAC"/>
    <property type="match status" value="3"/>
</dbReference>
<dbReference type="SMART" id="SM00091">
    <property type="entry name" value="PAS"/>
    <property type="match status" value="3"/>
</dbReference>
<evidence type="ECO:0000259" key="5">
    <source>
        <dbReference type="PROSITE" id="PS51832"/>
    </source>
</evidence>
<dbReference type="InterPro" id="IPR037522">
    <property type="entry name" value="HD_GYP_dom"/>
</dbReference>
<accession>A0A0W8FTM1</accession>
<dbReference type="InterPro" id="IPR013655">
    <property type="entry name" value="PAS_fold_3"/>
</dbReference>
<feature type="domain" description="PAS" evidence="3">
    <location>
        <begin position="152"/>
        <end position="222"/>
    </location>
</feature>
<dbReference type="InterPro" id="IPR000700">
    <property type="entry name" value="PAS-assoc_C"/>
</dbReference>
<dbReference type="InterPro" id="IPR052020">
    <property type="entry name" value="Cyclic_di-GMP/3'3'-cGAMP_PDE"/>
</dbReference>
<dbReference type="Pfam" id="PF00072">
    <property type="entry name" value="Response_reg"/>
    <property type="match status" value="1"/>
</dbReference>